<dbReference type="InterPro" id="IPR050616">
    <property type="entry name" value="CPA3_Na-H_Antiporter_A"/>
</dbReference>
<keyword evidence="3" id="KW-1133">Transmembrane helix</keyword>
<feature type="transmembrane region" description="Helical" evidence="3">
    <location>
        <begin position="364"/>
        <end position="386"/>
    </location>
</feature>
<dbReference type="RefSeq" id="WP_284305162.1">
    <property type="nucleotide sequence ID" value="NZ_BSUO01000001.1"/>
</dbReference>
<dbReference type="PANTHER" id="PTHR43373">
    <property type="entry name" value="NA(+)/H(+) ANTIPORTER SUBUNIT"/>
    <property type="match status" value="1"/>
</dbReference>
<evidence type="ECO:0000259" key="4">
    <source>
        <dbReference type="Pfam" id="PF00361"/>
    </source>
</evidence>
<protein>
    <recommendedName>
        <fullName evidence="4">NADH:quinone oxidoreductase/Mrp antiporter transmembrane domain-containing protein</fullName>
    </recommendedName>
</protein>
<evidence type="ECO:0000313" key="6">
    <source>
        <dbReference type="Proteomes" id="UP001157126"/>
    </source>
</evidence>
<feature type="transmembrane region" description="Helical" evidence="3">
    <location>
        <begin position="29"/>
        <end position="48"/>
    </location>
</feature>
<feature type="transmembrane region" description="Helical" evidence="3">
    <location>
        <begin position="160"/>
        <end position="182"/>
    </location>
</feature>
<feature type="transmembrane region" description="Helical" evidence="3">
    <location>
        <begin position="231"/>
        <end position="255"/>
    </location>
</feature>
<feature type="transmembrane region" description="Helical" evidence="3">
    <location>
        <begin position="78"/>
        <end position="100"/>
    </location>
</feature>
<accession>A0ABQ6IY27</accession>
<dbReference type="InterPro" id="IPR001750">
    <property type="entry name" value="ND/Mrp_TM"/>
</dbReference>
<comment type="subcellular location">
    <subcellularLocation>
        <location evidence="1">Endomembrane system</location>
        <topology evidence="1">Multi-pass membrane protein</topology>
    </subcellularLocation>
    <subcellularLocation>
        <location evidence="2">Membrane</location>
        <topology evidence="2">Multi-pass membrane protein</topology>
    </subcellularLocation>
</comment>
<feature type="transmembrane region" description="Helical" evidence="3">
    <location>
        <begin position="130"/>
        <end position="148"/>
    </location>
</feature>
<feature type="transmembrane region" description="Helical" evidence="3">
    <location>
        <begin position="319"/>
        <end position="343"/>
    </location>
</feature>
<feature type="transmembrane region" description="Helical" evidence="3">
    <location>
        <begin position="267"/>
        <end position="287"/>
    </location>
</feature>
<evidence type="ECO:0000256" key="3">
    <source>
        <dbReference type="SAM" id="Phobius"/>
    </source>
</evidence>
<dbReference type="EMBL" id="BSUO01000001">
    <property type="protein sequence ID" value="GMA41617.1"/>
    <property type="molecule type" value="Genomic_DNA"/>
</dbReference>
<proteinExistence type="predicted"/>
<keyword evidence="2 3" id="KW-0812">Transmembrane</keyword>
<keyword evidence="3" id="KW-0472">Membrane</keyword>
<sequence>MTLPYLLLAAAALVPLAWLLGEVMGRAAGWIVAAGMLAVAGGLTSVWLGRGETSAVTESVPWIPAIGVSLALRLDGLSFFFGLLVLVIGAVVLSYCARYLHGGGHGIFYALMTFFGAAMVGLVLADDLVVLFVMWEFTTLCSFLLIARSGPAGTEPAIRTFLLTVAGGLCLLVAVAVAWVTTGTTSLSAVLVDPVWTQRPDLTAAVAVLVAIAAFTKSAQFPFHGWLPDAMVAITPVSAYLHAAAMVKAGIYLLLRFSTLFHDVSVWNALLISVGLTTALMGAVFALQRHDLKGLLAYSTVSQLGFIVATIGIGTTYAIAAAVVHTAGHALFKAALFMSVGVIDHQAGTRDMRDLTGLARTMPVTAVVMTLAAASMAGLPPLFGFVSKEAMFKGSPRRTCRAPWWCSWAWSWSSPRPSPSPTRRA</sequence>
<feature type="transmembrane region" description="Helical" evidence="3">
    <location>
        <begin position="202"/>
        <end position="219"/>
    </location>
</feature>
<name>A0ABQ6IY27_9MICO</name>
<keyword evidence="6" id="KW-1185">Reference proteome</keyword>
<dbReference type="Pfam" id="PF00361">
    <property type="entry name" value="Proton_antipo_M"/>
    <property type="match status" value="1"/>
</dbReference>
<evidence type="ECO:0000256" key="1">
    <source>
        <dbReference type="ARBA" id="ARBA00004127"/>
    </source>
</evidence>
<gene>
    <name evidence="5" type="ORF">GCM10025883_36620</name>
</gene>
<feature type="domain" description="NADH:quinone oxidoreductase/Mrp antiporter transmembrane" evidence="4">
    <location>
        <begin position="125"/>
        <end position="395"/>
    </location>
</feature>
<feature type="transmembrane region" description="Helical" evidence="3">
    <location>
        <begin position="294"/>
        <end position="313"/>
    </location>
</feature>
<dbReference type="PANTHER" id="PTHR43373:SF1">
    <property type="entry name" value="NA(+)_H(+) ANTIPORTER SUBUNIT A"/>
    <property type="match status" value="1"/>
</dbReference>
<organism evidence="5 6">
    <name type="scientific">Mobilicoccus caccae</name>
    <dbReference type="NCBI Taxonomy" id="1859295"/>
    <lineage>
        <taxon>Bacteria</taxon>
        <taxon>Bacillati</taxon>
        <taxon>Actinomycetota</taxon>
        <taxon>Actinomycetes</taxon>
        <taxon>Micrococcales</taxon>
        <taxon>Dermatophilaceae</taxon>
        <taxon>Mobilicoccus</taxon>
    </lineage>
</organism>
<feature type="transmembrane region" description="Helical" evidence="3">
    <location>
        <begin position="107"/>
        <end position="124"/>
    </location>
</feature>
<evidence type="ECO:0000313" key="5">
    <source>
        <dbReference type="EMBL" id="GMA41617.1"/>
    </source>
</evidence>
<dbReference type="PRINTS" id="PR01434">
    <property type="entry name" value="NADHDHGNASE5"/>
</dbReference>
<dbReference type="Proteomes" id="UP001157126">
    <property type="component" value="Unassembled WGS sequence"/>
</dbReference>
<reference evidence="6" key="1">
    <citation type="journal article" date="2019" name="Int. J. Syst. Evol. Microbiol.">
        <title>The Global Catalogue of Microorganisms (GCM) 10K type strain sequencing project: providing services to taxonomists for standard genome sequencing and annotation.</title>
        <authorList>
            <consortium name="The Broad Institute Genomics Platform"/>
            <consortium name="The Broad Institute Genome Sequencing Center for Infectious Disease"/>
            <person name="Wu L."/>
            <person name="Ma J."/>
        </authorList>
    </citation>
    <scope>NUCLEOTIDE SEQUENCE [LARGE SCALE GENOMIC DNA]</scope>
    <source>
        <strain evidence="6">NBRC 113072</strain>
    </source>
</reference>
<comment type="caution">
    <text evidence="5">The sequence shown here is derived from an EMBL/GenBank/DDBJ whole genome shotgun (WGS) entry which is preliminary data.</text>
</comment>
<evidence type="ECO:0000256" key="2">
    <source>
        <dbReference type="RuleBase" id="RU000320"/>
    </source>
</evidence>